<proteinExistence type="predicted"/>
<dbReference type="Proteomes" id="UP000509594">
    <property type="component" value="Chromosome"/>
</dbReference>
<dbReference type="InterPro" id="IPR003812">
    <property type="entry name" value="Fido"/>
</dbReference>
<keyword evidence="3" id="KW-1185">Reference proteome</keyword>
<dbReference type="Gene3D" id="1.20.120.1870">
    <property type="entry name" value="Fic/DOC protein, Fido domain"/>
    <property type="match status" value="1"/>
</dbReference>
<gene>
    <name evidence="2" type="ORF">HWN40_00225</name>
</gene>
<accession>A0A7D5E511</accession>
<dbReference type="OrthoDB" id="123270at2157"/>
<organism evidence="2 3">
    <name type="scientific">Methanolobus zinderi</name>
    <dbReference type="NCBI Taxonomy" id="536044"/>
    <lineage>
        <taxon>Archaea</taxon>
        <taxon>Methanobacteriati</taxon>
        <taxon>Methanobacteriota</taxon>
        <taxon>Stenosarchaea group</taxon>
        <taxon>Methanomicrobia</taxon>
        <taxon>Methanosarcinales</taxon>
        <taxon>Methanosarcinaceae</taxon>
        <taxon>Methanolobus</taxon>
    </lineage>
</organism>
<dbReference type="GO" id="GO:0016301">
    <property type="term" value="F:kinase activity"/>
    <property type="evidence" value="ECO:0007669"/>
    <property type="project" value="InterPro"/>
</dbReference>
<dbReference type="RefSeq" id="WP_176963875.1">
    <property type="nucleotide sequence ID" value="NZ_CP058215.1"/>
</dbReference>
<dbReference type="InterPro" id="IPR036597">
    <property type="entry name" value="Fido-like_dom_sf"/>
</dbReference>
<dbReference type="AlphaFoldDB" id="A0A7D5E511"/>
<reference evidence="2 3" key="1">
    <citation type="submission" date="2020-06" db="EMBL/GenBank/DDBJ databases">
        <title>Methanolobus halotolerans sp. nov., isolated from a saline lake Tus in Siberia.</title>
        <authorList>
            <person name="Shen Y."/>
            <person name="Chen S.-C."/>
            <person name="Lai M.-C."/>
            <person name="Huang H.-H."/>
            <person name="Chiu H.-H."/>
            <person name="Tang S.-L."/>
            <person name="Rogozin D.Y."/>
            <person name="Degermendzhy A.G."/>
        </authorList>
    </citation>
    <scope>NUCLEOTIDE SEQUENCE [LARGE SCALE GENOMIC DNA]</scope>
    <source>
        <strain evidence="2 3">DSM 21339</strain>
    </source>
</reference>
<feature type="domain" description="Fido" evidence="1">
    <location>
        <begin position="9"/>
        <end position="127"/>
    </location>
</feature>
<dbReference type="KEGG" id="mzi:HWN40_00225"/>
<name>A0A7D5E511_9EURY</name>
<dbReference type="InterPro" id="IPR053737">
    <property type="entry name" value="Type_II_TA_Toxin"/>
</dbReference>
<dbReference type="SUPFAM" id="SSF140931">
    <property type="entry name" value="Fic-like"/>
    <property type="match status" value="1"/>
</dbReference>
<dbReference type="Pfam" id="PF02661">
    <property type="entry name" value="Fic"/>
    <property type="match status" value="1"/>
</dbReference>
<sequence>MDQKPIIHLSIEKVIEIHDLIIELDKISNPDDYLPGIHEMGTLQTLFEWRIQPENDVFQNASVALDSITCRHAFRNGNKRTGFAVAYILLEAEGYIINATEEERLEFLLQIARYEVDVEYIETWLRENTYKRGKFKFLLNWMIKRTKLGAVYLFIGLLMKCLPKKNNSDAEEKEEEITF</sequence>
<dbReference type="InterPro" id="IPR006440">
    <property type="entry name" value="Doc"/>
</dbReference>
<evidence type="ECO:0000313" key="3">
    <source>
        <dbReference type="Proteomes" id="UP000509594"/>
    </source>
</evidence>
<evidence type="ECO:0000313" key="2">
    <source>
        <dbReference type="EMBL" id="QLC48812.1"/>
    </source>
</evidence>
<dbReference type="NCBIfam" id="TIGR01550">
    <property type="entry name" value="DOC_P1"/>
    <property type="match status" value="1"/>
</dbReference>
<protein>
    <submittedName>
        <fullName evidence="2">Type II toxin-antitoxin system death-on-curing family toxin</fullName>
    </submittedName>
</protein>
<evidence type="ECO:0000259" key="1">
    <source>
        <dbReference type="PROSITE" id="PS51459"/>
    </source>
</evidence>
<dbReference type="PROSITE" id="PS51459">
    <property type="entry name" value="FIDO"/>
    <property type="match status" value="1"/>
</dbReference>
<dbReference type="PANTHER" id="PTHR39426:SF1">
    <property type="entry name" value="HOMOLOGY TO DEATH-ON-CURING PROTEIN OF PHAGE P1"/>
    <property type="match status" value="1"/>
</dbReference>
<dbReference type="PANTHER" id="PTHR39426">
    <property type="entry name" value="HOMOLOGY TO DEATH-ON-CURING PROTEIN OF PHAGE P1"/>
    <property type="match status" value="1"/>
</dbReference>
<dbReference type="GeneID" id="55820054"/>
<dbReference type="EMBL" id="CP058215">
    <property type="protein sequence ID" value="QLC48812.1"/>
    <property type="molecule type" value="Genomic_DNA"/>
</dbReference>